<evidence type="ECO:0000313" key="4">
    <source>
        <dbReference type="EMBL" id="GEO83040.1"/>
    </source>
</evidence>
<evidence type="ECO:0000256" key="1">
    <source>
        <dbReference type="ARBA" id="ARBA00022553"/>
    </source>
</evidence>
<dbReference type="Gene3D" id="3.40.50.2300">
    <property type="match status" value="1"/>
</dbReference>
<evidence type="ECO:0000259" key="3">
    <source>
        <dbReference type="PROSITE" id="PS50110"/>
    </source>
</evidence>
<dbReference type="InterPro" id="IPR001789">
    <property type="entry name" value="Sig_transdc_resp-reg_receiver"/>
</dbReference>
<dbReference type="PANTHER" id="PTHR44591">
    <property type="entry name" value="STRESS RESPONSE REGULATOR PROTEIN 1"/>
    <property type="match status" value="1"/>
</dbReference>
<keyword evidence="1 2" id="KW-0597">Phosphoprotein</keyword>
<evidence type="ECO:0000256" key="2">
    <source>
        <dbReference type="PROSITE-ProRule" id="PRU00169"/>
    </source>
</evidence>
<dbReference type="RefSeq" id="WP_147165079.1">
    <property type="nucleotide sequence ID" value="NZ_BJZO01000161.1"/>
</dbReference>
<dbReference type="InterPro" id="IPR011006">
    <property type="entry name" value="CheY-like_superfamily"/>
</dbReference>
<dbReference type="PANTHER" id="PTHR44591:SF3">
    <property type="entry name" value="RESPONSE REGULATORY DOMAIN-CONTAINING PROTEIN"/>
    <property type="match status" value="1"/>
</dbReference>
<name>A0A512HCD4_9PROT</name>
<gene>
    <name evidence="4" type="ORF">ROR02_31710</name>
</gene>
<dbReference type="Proteomes" id="UP000321567">
    <property type="component" value="Unassembled WGS sequence"/>
</dbReference>
<accession>A0A512HCD4</accession>
<reference evidence="4 5" key="1">
    <citation type="submission" date="2019-07" db="EMBL/GenBank/DDBJ databases">
        <title>Whole genome shotgun sequence of Rhodospirillum oryzae NBRC 107573.</title>
        <authorList>
            <person name="Hosoyama A."/>
            <person name="Uohara A."/>
            <person name="Ohji S."/>
            <person name="Ichikawa N."/>
        </authorList>
    </citation>
    <scope>NUCLEOTIDE SEQUENCE [LARGE SCALE GENOMIC DNA]</scope>
    <source>
        <strain evidence="4 5">NBRC 107573</strain>
    </source>
</reference>
<dbReference type="SMART" id="SM00448">
    <property type="entry name" value="REC"/>
    <property type="match status" value="1"/>
</dbReference>
<dbReference type="Pfam" id="PF00072">
    <property type="entry name" value="Response_reg"/>
    <property type="match status" value="1"/>
</dbReference>
<proteinExistence type="predicted"/>
<protein>
    <submittedName>
        <fullName evidence="4">Response regulator</fullName>
    </submittedName>
</protein>
<organism evidence="4 5">
    <name type="scientific">Pararhodospirillum oryzae</name>
    <dbReference type="NCBI Taxonomy" id="478448"/>
    <lineage>
        <taxon>Bacteria</taxon>
        <taxon>Pseudomonadati</taxon>
        <taxon>Pseudomonadota</taxon>
        <taxon>Alphaproteobacteria</taxon>
        <taxon>Rhodospirillales</taxon>
        <taxon>Rhodospirillaceae</taxon>
        <taxon>Pararhodospirillum</taxon>
    </lineage>
</organism>
<dbReference type="SUPFAM" id="SSF52172">
    <property type="entry name" value="CheY-like"/>
    <property type="match status" value="1"/>
</dbReference>
<feature type="domain" description="Response regulatory" evidence="3">
    <location>
        <begin position="2"/>
        <end position="118"/>
    </location>
</feature>
<keyword evidence="5" id="KW-1185">Reference proteome</keyword>
<feature type="modified residue" description="4-aspartylphosphate" evidence="2">
    <location>
        <position position="55"/>
    </location>
</feature>
<comment type="caution">
    <text evidence="4">The sequence shown here is derived from an EMBL/GenBank/DDBJ whole genome shotgun (WGS) entry which is preliminary data.</text>
</comment>
<dbReference type="GO" id="GO:0000160">
    <property type="term" value="P:phosphorelay signal transduction system"/>
    <property type="evidence" value="ECO:0007669"/>
    <property type="project" value="InterPro"/>
</dbReference>
<dbReference type="OrthoDB" id="7243049at2"/>
<dbReference type="EMBL" id="BJZO01000161">
    <property type="protein sequence ID" value="GEO83040.1"/>
    <property type="molecule type" value="Genomic_DNA"/>
</dbReference>
<dbReference type="PROSITE" id="PS50110">
    <property type="entry name" value="RESPONSE_REGULATORY"/>
    <property type="match status" value="1"/>
</dbReference>
<dbReference type="InterPro" id="IPR050595">
    <property type="entry name" value="Bact_response_regulator"/>
</dbReference>
<dbReference type="CDD" id="cd00156">
    <property type="entry name" value="REC"/>
    <property type="match status" value="1"/>
</dbReference>
<sequence>MKILVVDDDALAGELTGAVLEDAGYEVVLATNAMEAMEALDDAPAEAPVALIVSDMHMPMISGIELFQTLRDQAVMIPFVLLTGDDPRVLHQSEPRLDACLLKDPTLEETLPGVLTRVLTQAGR</sequence>
<evidence type="ECO:0000313" key="5">
    <source>
        <dbReference type="Proteomes" id="UP000321567"/>
    </source>
</evidence>
<dbReference type="AlphaFoldDB" id="A0A512HCD4"/>